<dbReference type="PROSITE" id="PS51257">
    <property type="entry name" value="PROKAR_LIPOPROTEIN"/>
    <property type="match status" value="1"/>
</dbReference>
<feature type="signal peptide" evidence="3">
    <location>
        <begin position="1"/>
        <end position="23"/>
    </location>
</feature>
<dbReference type="SUPFAM" id="SSF53474">
    <property type="entry name" value="alpha/beta-Hydrolases"/>
    <property type="match status" value="1"/>
</dbReference>
<organism evidence="5 6">
    <name type="scientific">Plesiocystis pacifica SIR-1</name>
    <dbReference type="NCBI Taxonomy" id="391625"/>
    <lineage>
        <taxon>Bacteria</taxon>
        <taxon>Pseudomonadati</taxon>
        <taxon>Myxococcota</taxon>
        <taxon>Polyangia</taxon>
        <taxon>Nannocystales</taxon>
        <taxon>Nannocystaceae</taxon>
        <taxon>Plesiocystis</taxon>
    </lineage>
</organism>
<feature type="domain" description="Peptidase S9 prolyl oligopeptidase catalytic" evidence="4">
    <location>
        <begin position="459"/>
        <end position="672"/>
    </location>
</feature>
<dbReference type="InterPro" id="IPR001375">
    <property type="entry name" value="Peptidase_S9_cat"/>
</dbReference>
<keyword evidence="2" id="KW-0645">Protease</keyword>
<keyword evidence="2" id="KW-0720">Serine protease</keyword>
<dbReference type="InterPro" id="IPR029058">
    <property type="entry name" value="AB_hydrolase_fold"/>
</dbReference>
<name>A6G9X3_9BACT</name>
<evidence type="ECO:0000259" key="4">
    <source>
        <dbReference type="Pfam" id="PF00326"/>
    </source>
</evidence>
<evidence type="ECO:0000313" key="5">
    <source>
        <dbReference type="EMBL" id="EDM77298.1"/>
    </source>
</evidence>
<comment type="caution">
    <text evidence="5">The sequence shown here is derived from an EMBL/GenBank/DDBJ whole genome shotgun (WGS) entry which is preliminary data.</text>
</comment>
<evidence type="ECO:0000256" key="1">
    <source>
        <dbReference type="ARBA" id="ARBA00022801"/>
    </source>
</evidence>
<dbReference type="Gene3D" id="3.40.50.1820">
    <property type="entry name" value="alpha/beta hydrolase"/>
    <property type="match status" value="1"/>
</dbReference>
<dbReference type="Gene3D" id="2.120.10.30">
    <property type="entry name" value="TolB, C-terminal domain"/>
    <property type="match status" value="1"/>
</dbReference>
<sequence length="703" mass="76389">MKAQSTLSLALILAAASACSPTASLDATEPGGGGKANAQMLAKGTANPDLIPRELLFGNPDRAAPRLSPDGKRIMWLAPDEGVLNVWVAPAGKLDAGKVVTKDRLRGIRNAGWTADGRYIIYAQDQAGNENWHLHRIDPEVGASSDTDLTPNPEVRAQMVGGSREQPKFILVGINDRNPAHHDVYRMNIETGERTLVEQNDAGYAGYVSDENLELRYAYAPRPDGGIEILAPGGDKAGRGHGKKDWAPIEAIEQIDSMSTQDAGFDASGRYRYMIDSRGRDTGALIEIDTETDERKVLYQDPKAELGGVMRDAKTRKPVAVTVNWDKPRWEVLDPSYADDFAALEQVKPGNNFAITDQTREGDQWIVAYYSDKGSVSYYQYDRATKDSTFLFFINEALEGLELASMHPRVIESRDGLELVSYLSLPPSSDPDDDGVPDEPVPMVLLVHGGPWARDNWGYNPMAQWLTNRGYAVLSVNFRGSTGFGKAFTAAGDKEWAAKMHDDLLDAVDWAVDTKVTSKDSVAIMGGSYGGYATLVGLTFTPEVFACGVDIVGPSNLVTLLETIPPYWAPMVAQFTTRVGDHRTEEGRALLESRSPLNRVDAIVKPLLIGQGANDPRVKQAEADQIVAAMTEREIPVTYALFPDEGHGFARPSNSQAFNAVAETFLAGCLGGEYLPISDIGDSTLQVPAGRELIPGLSEQLDD</sequence>
<keyword evidence="6" id="KW-1185">Reference proteome</keyword>
<evidence type="ECO:0000313" key="6">
    <source>
        <dbReference type="Proteomes" id="UP000005801"/>
    </source>
</evidence>
<dbReference type="PANTHER" id="PTHR42776">
    <property type="entry name" value="SERINE PEPTIDASE S9 FAMILY MEMBER"/>
    <property type="match status" value="1"/>
</dbReference>
<dbReference type="SUPFAM" id="SSF82171">
    <property type="entry name" value="DPP6 N-terminal domain-like"/>
    <property type="match status" value="1"/>
</dbReference>
<protein>
    <submittedName>
        <fullName evidence="5">Dipeptidyl anminopeptidase</fullName>
    </submittedName>
</protein>
<dbReference type="PANTHER" id="PTHR42776:SF27">
    <property type="entry name" value="DIPEPTIDYL PEPTIDASE FAMILY MEMBER 6"/>
    <property type="match status" value="1"/>
</dbReference>
<dbReference type="RefSeq" id="WP_006973515.1">
    <property type="nucleotide sequence ID" value="NZ_ABCS01000048.1"/>
</dbReference>
<feature type="chain" id="PRO_5002697224" evidence="3">
    <location>
        <begin position="24"/>
        <end position="703"/>
    </location>
</feature>
<dbReference type="GO" id="GO:0006508">
    <property type="term" value="P:proteolysis"/>
    <property type="evidence" value="ECO:0007669"/>
    <property type="project" value="InterPro"/>
</dbReference>
<dbReference type="STRING" id="391625.PPSIR1_26313"/>
<dbReference type="Proteomes" id="UP000005801">
    <property type="component" value="Unassembled WGS sequence"/>
</dbReference>
<reference evidence="5 6" key="1">
    <citation type="submission" date="2007-06" db="EMBL/GenBank/DDBJ databases">
        <authorList>
            <person name="Shimkets L."/>
            <person name="Ferriera S."/>
            <person name="Johnson J."/>
            <person name="Kravitz S."/>
            <person name="Beeson K."/>
            <person name="Sutton G."/>
            <person name="Rogers Y.-H."/>
            <person name="Friedman R."/>
            <person name="Frazier M."/>
            <person name="Venter J.C."/>
        </authorList>
    </citation>
    <scope>NUCLEOTIDE SEQUENCE [LARGE SCALE GENOMIC DNA]</scope>
    <source>
        <strain evidence="5 6">SIR-1</strain>
    </source>
</reference>
<keyword evidence="1" id="KW-0378">Hydrolase</keyword>
<dbReference type="Pfam" id="PF07676">
    <property type="entry name" value="PD40"/>
    <property type="match status" value="1"/>
</dbReference>
<dbReference type="InterPro" id="IPR011042">
    <property type="entry name" value="6-blade_b-propeller_TolB-like"/>
</dbReference>
<gene>
    <name evidence="5" type="ORF">PPSIR1_26313</name>
</gene>
<evidence type="ECO:0000256" key="3">
    <source>
        <dbReference type="SAM" id="SignalP"/>
    </source>
</evidence>
<dbReference type="OrthoDB" id="4269629at2"/>
<keyword evidence="3" id="KW-0732">Signal</keyword>
<dbReference type="Pfam" id="PF00326">
    <property type="entry name" value="Peptidase_S9"/>
    <property type="match status" value="1"/>
</dbReference>
<dbReference type="GO" id="GO:0004252">
    <property type="term" value="F:serine-type endopeptidase activity"/>
    <property type="evidence" value="ECO:0007669"/>
    <property type="project" value="TreeGrafter"/>
</dbReference>
<accession>A6G9X3</accession>
<dbReference type="EMBL" id="ABCS01000048">
    <property type="protein sequence ID" value="EDM77298.1"/>
    <property type="molecule type" value="Genomic_DNA"/>
</dbReference>
<dbReference type="InterPro" id="IPR011659">
    <property type="entry name" value="WD40"/>
</dbReference>
<proteinExistence type="predicted"/>
<dbReference type="eggNOG" id="COG1506">
    <property type="taxonomic scope" value="Bacteria"/>
</dbReference>
<evidence type="ECO:0000256" key="2">
    <source>
        <dbReference type="ARBA" id="ARBA00022825"/>
    </source>
</evidence>
<dbReference type="AlphaFoldDB" id="A6G9X3"/>